<protein>
    <recommendedName>
        <fullName evidence="2">Glycosyltransferase 2-like domain-containing protein</fullName>
    </recommendedName>
</protein>
<evidence type="ECO:0000313" key="1">
    <source>
        <dbReference type="EMBL" id="QNO53758.1"/>
    </source>
</evidence>
<organism evidence="1">
    <name type="scientific">Candidatus Methanophagaceae archaeon ANME-1 ERB6</name>
    <dbReference type="NCBI Taxonomy" id="2759912"/>
    <lineage>
        <taxon>Archaea</taxon>
        <taxon>Methanobacteriati</taxon>
        <taxon>Methanobacteriota</taxon>
        <taxon>Stenosarchaea group</taxon>
        <taxon>Methanomicrobia</taxon>
        <taxon>Candidatus Methanophagales</taxon>
        <taxon>Candidatus Methanophagaceae</taxon>
    </lineage>
</organism>
<dbReference type="Gene3D" id="3.90.550.10">
    <property type="entry name" value="Spore Coat Polysaccharide Biosynthesis Protein SpsA, Chain A"/>
    <property type="match status" value="1"/>
</dbReference>
<dbReference type="SUPFAM" id="SSF53448">
    <property type="entry name" value="Nucleotide-diphospho-sugar transferases"/>
    <property type="match status" value="1"/>
</dbReference>
<dbReference type="AlphaFoldDB" id="A0A7G9Z0H4"/>
<gene>
    <name evidence="1" type="ORF">JMICBFOL_00007</name>
</gene>
<sequence>MYLKVSIPIREGKKLEGDGHMKVTMIIPSYWSRARKVSWKEGDAIYDHPTPLDSEGALLRVIQSIENPEDKDFQLVILAVATAEDIENQVEKKIANIIESSNPGVEVLLFGHSHLKQIHELLISEGKKEYNDLLQLRGYANIRNLCLFVPHIMGSEAAVLIDDDEVFEDQGFMSKAKEFVGRSIGGMNVNAVAGYYLQPDGDYHVKKPFRPWMKYWDQYDRMNEAFDKIIGTEPRLKETPFVFGGNMVVHRNLFTVVPFDPDVPRGEDIDFLINAKMFGFSFFLDNQLSIKHLPPPKTHPIWMQLREDIHRFIYERAKIERQKEIKGMTRVYPEEFDPYPGCFLKSDLEEKIEKSCNLLSGDYLAEGDKEGSEEALRNIFIAKTDAVPKYDPFQSLCELQKRWRELMEWTSKREVRSSIEEIIRGE</sequence>
<name>A0A7G9Z0H4_9EURY</name>
<reference evidence="1" key="1">
    <citation type="submission" date="2020-06" db="EMBL/GenBank/DDBJ databases">
        <title>Unique genomic features of the anaerobic methanotrophic archaea.</title>
        <authorList>
            <person name="Chadwick G.L."/>
            <person name="Skennerton C.T."/>
            <person name="Laso-Perez R."/>
            <person name="Leu A.O."/>
            <person name="Speth D.R."/>
            <person name="Yu H."/>
            <person name="Morgan-Lang C."/>
            <person name="Hatzenpichler R."/>
            <person name="Goudeau D."/>
            <person name="Malmstrom R."/>
            <person name="Brazelton W.J."/>
            <person name="Woyke T."/>
            <person name="Hallam S.J."/>
            <person name="Tyson G.W."/>
            <person name="Wegener G."/>
            <person name="Boetius A."/>
            <person name="Orphan V."/>
        </authorList>
    </citation>
    <scope>NUCLEOTIDE SEQUENCE</scope>
</reference>
<evidence type="ECO:0008006" key="2">
    <source>
        <dbReference type="Google" id="ProtNLM"/>
    </source>
</evidence>
<accession>A0A7G9Z0H4</accession>
<dbReference type="InterPro" id="IPR029044">
    <property type="entry name" value="Nucleotide-diphossugar_trans"/>
</dbReference>
<dbReference type="EMBL" id="MT631550">
    <property type="protein sequence ID" value="QNO53758.1"/>
    <property type="molecule type" value="Genomic_DNA"/>
</dbReference>
<proteinExistence type="predicted"/>